<evidence type="ECO:0000256" key="1">
    <source>
        <dbReference type="ARBA" id="ARBA00004651"/>
    </source>
</evidence>
<feature type="transmembrane region" description="Helical" evidence="14">
    <location>
        <begin position="335"/>
        <end position="355"/>
    </location>
</feature>
<dbReference type="InterPro" id="IPR050277">
    <property type="entry name" value="Sodium:Solute_Symporter"/>
</dbReference>
<evidence type="ECO:0000256" key="13">
    <source>
        <dbReference type="RuleBase" id="RU362091"/>
    </source>
</evidence>
<dbReference type="InterPro" id="IPR001734">
    <property type="entry name" value="Na/solute_symporter"/>
</dbReference>
<evidence type="ECO:0000256" key="5">
    <source>
        <dbReference type="ARBA" id="ARBA00022692"/>
    </source>
</evidence>
<sequence>MAGLHFLDYLVVGAYFAIIIVLGKIASKGVHSGESFFLAGRKLGKVYQFFLNFGNGTSASDSVSTSSVIYQQGASGVWVSLQMIFLNPYYWFMYPWFRRVRLTTTADLFEDRLGSRRLALFYATFQIVMAVAVTMGFSNLVSFKIASALVTKPEATWTVPERTAVQEYRALNDLETRPDHAALAPADQERRAILRERYARGELKSYISALNPWMFYAFYTVAIGFYIIMGGMASTALTEVFQGVLIVVFSAILIPAGLSAIGGWHQLGAKVAPEMFELFATGGTAEFTGWTIVAVLLATLLQTHAGVGNMGLAGSARNEFAARFGAAAGNYGKRFMTVLWAFCGLIAIAMFSGPHRLADPDLVWGAMSRQLLGPGLVGLMFAGVLAANMSTIAAQAMFVSALFARNLFGVVRPHASEAAIVRAGRWTIVVVLILGVLVATQLNSVYTVLQFAMTINVPFGAAILLMFIWRRVTAGAVWTAVIGAALLNIFLPLALQKVPAIATHPTFVARVSDGSGRPLPVYFESVQRMNPNDLGSALEGHGRFHTELALLKVVGIDPAHLAAGGRLAGRFFVDALLPLFLVVVASFVTRRPDQRRVDLFFGKMKTPVGATPAIDLAEIEATRHAPHRFDKAKLFPSSTWEFTKWNRTDAVGFALCCAVTFAIVGLLWGLLRLAAL</sequence>
<keyword evidence="10 14" id="KW-0472">Membrane</keyword>
<evidence type="ECO:0000256" key="6">
    <source>
        <dbReference type="ARBA" id="ARBA00022847"/>
    </source>
</evidence>
<dbReference type="PROSITE" id="PS50283">
    <property type="entry name" value="NA_SOLUT_SYMP_3"/>
    <property type="match status" value="1"/>
</dbReference>
<evidence type="ECO:0000256" key="14">
    <source>
        <dbReference type="SAM" id="Phobius"/>
    </source>
</evidence>
<evidence type="ECO:0000256" key="3">
    <source>
        <dbReference type="ARBA" id="ARBA00022448"/>
    </source>
</evidence>
<feature type="transmembrane region" description="Helical" evidence="14">
    <location>
        <begin position="476"/>
        <end position="495"/>
    </location>
</feature>
<evidence type="ECO:0000256" key="2">
    <source>
        <dbReference type="ARBA" id="ARBA00006434"/>
    </source>
</evidence>
<dbReference type="PANTHER" id="PTHR48086:SF3">
    <property type="entry name" value="SODIUM_PROLINE SYMPORTER"/>
    <property type="match status" value="1"/>
</dbReference>
<feature type="transmembrane region" description="Helical" evidence="14">
    <location>
        <begin position="287"/>
        <end position="314"/>
    </location>
</feature>
<keyword evidence="8" id="KW-0915">Sodium</keyword>
<feature type="transmembrane region" description="Helical" evidence="14">
    <location>
        <begin position="375"/>
        <end position="403"/>
    </location>
</feature>
<evidence type="ECO:0000256" key="9">
    <source>
        <dbReference type="ARBA" id="ARBA00023065"/>
    </source>
</evidence>
<dbReference type="Pfam" id="PF00474">
    <property type="entry name" value="SSF"/>
    <property type="match status" value="2"/>
</dbReference>
<feature type="transmembrane region" description="Helical" evidence="14">
    <location>
        <begin position="244"/>
        <end position="267"/>
    </location>
</feature>
<feature type="transmembrane region" description="Helical" evidence="14">
    <location>
        <begin position="423"/>
        <end position="442"/>
    </location>
</feature>
<keyword evidence="5 14" id="KW-0812">Transmembrane</keyword>
<comment type="similarity">
    <text evidence="2 13">Belongs to the sodium:solute symporter (SSF) (TC 2.A.21) family.</text>
</comment>
<evidence type="ECO:0008006" key="17">
    <source>
        <dbReference type="Google" id="ProtNLM"/>
    </source>
</evidence>
<feature type="transmembrane region" description="Helical" evidence="14">
    <location>
        <begin position="76"/>
        <end position="97"/>
    </location>
</feature>
<keyword evidence="7 14" id="KW-1133">Transmembrane helix</keyword>
<feature type="transmembrane region" description="Helical" evidence="14">
    <location>
        <begin position="118"/>
        <end position="137"/>
    </location>
</feature>
<evidence type="ECO:0000313" key="15">
    <source>
        <dbReference type="EMBL" id="QYM78344.1"/>
    </source>
</evidence>
<dbReference type="KEGG" id="ole:K0B96_13695"/>
<keyword evidence="16" id="KW-1185">Reference proteome</keyword>
<feature type="transmembrane region" description="Helical" evidence="14">
    <location>
        <begin position="6"/>
        <end position="25"/>
    </location>
</feature>
<dbReference type="RefSeq" id="WP_220161448.1">
    <property type="nucleotide sequence ID" value="NZ_CP080507.1"/>
</dbReference>
<evidence type="ECO:0000256" key="8">
    <source>
        <dbReference type="ARBA" id="ARBA00023053"/>
    </source>
</evidence>
<name>A0A8F9TSD1_9BACT</name>
<keyword evidence="11" id="KW-0739">Sodium transport</keyword>
<keyword evidence="3" id="KW-0813">Transport</keyword>
<dbReference type="Proteomes" id="UP000825051">
    <property type="component" value="Chromosome"/>
</dbReference>
<dbReference type="PANTHER" id="PTHR48086">
    <property type="entry name" value="SODIUM/PROLINE SYMPORTER-RELATED"/>
    <property type="match status" value="1"/>
</dbReference>
<dbReference type="Gene3D" id="1.20.1730.10">
    <property type="entry name" value="Sodium/glucose cotransporter"/>
    <property type="match status" value="1"/>
</dbReference>
<accession>A0A8F9TSD1</accession>
<evidence type="ECO:0000256" key="7">
    <source>
        <dbReference type="ARBA" id="ARBA00022989"/>
    </source>
</evidence>
<dbReference type="EMBL" id="CP080507">
    <property type="protein sequence ID" value="QYM78344.1"/>
    <property type="molecule type" value="Genomic_DNA"/>
</dbReference>
<reference evidence="15" key="1">
    <citation type="submission" date="2021-08" db="EMBL/GenBank/DDBJ databases">
        <title>Genome of a novel bacterium of the phylum Verrucomicrobia, Oleiharenicola sp. KSB-15.</title>
        <authorList>
            <person name="Chung J.-H."/>
            <person name="Ahn J.-H."/>
            <person name="Yoon Y."/>
            <person name="Kim D.-Y."/>
            <person name="An S.-H."/>
            <person name="Park I."/>
            <person name="Yeon J."/>
        </authorList>
    </citation>
    <scope>NUCLEOTIDE SEQUENCE</scope>
    <source>
        <strain evidence="15">KSB-15</strain>
    </source>
</reference>
<evidence type="ECO:0000256" key="4">
    <source>
        <dbReference type="ARBA" id="ARBA00022475"/>
    </source>
</evidence>
<keyword evidence="6" id="KW-0769">Symport</keyword>
<keyword evidence="9" id="KW-0406">Ion transport</keyword>
<keyword evidence="4" id="KW-1003">Cell membrane</keyword>
<feature type="transmembrane region" description="Helical" evidence="14">
    <location>
        <begin position="448"/>
        <end position="469"/>
    </location>
</feature>
<feature type="transmembrane region" description="Helical" evidence="14">
    <location>
        <begin position="213"/>
        <end position="232"/>
    </location>
</feature>
<gene>
    <name evidence="15" type="ORF">K0B96_13695</name>
</gene>
<organism evidence="15 16">
    <name type="scientific">Horticoccus luteus</name>
    <dbReference type="NCBI Taxonomy" id="2862869"/>
    <lineage>
        <taxon>Bacteria</taxon>
        <taxon>Pseudomonadati</taxon>
        <taxon>Verrucomicrobiota</taxon>
        <taxon>Opitutia</taxon>
        <taxon>Opitutales</taxon>
        <taxon>Opitutaceae</taxon>
        <taxon>Horticoccus</taxon>
    </lineage>
</organism>
<feature type="transmembrane region" description="Helical" evidence="14">
    <location>
        <begin position="650"/>
        <end position="671"/>
    </location>
</feature>
<evidence type="ECO:0000256" key="10">
    <source>
        <dbReference type="ARBA" id="ARBA00023136"/>
    </source>
</evidence>
<proteinExistence type="inferred from homology"/>
<dbReference type="GO" id="GO:0015293">
    <property type="term" value="F:symporter activity"/>
    <property type="evidence" value="ECO:0007669"/>
    <property type="project" value="UniProtKB-KW"/>
</dbReference>
<comment type="subcellular location">
    <subcellularLocation>
        <location evidence="1">Cell membrane</location>
        <topology evidence="1">Multi-pass membrane protein</topology>
    </subcellularLocation>
</comment>
<dbReference type="GO" id="GO:0005886">
    <property type="term" value="C:plasma membrane"/>
    <property type="evidence" value="ECO:0007669"/>
    <property type="project" value="UniProtKB-SubCell"/>
</dbReference>
<dbReference type="InterPro" id="IPR038377">
    <property type="entry name" value="Na/Glc_symporter_sf"/>
</dbReference>
<evidence type="ECO:0000256" key="12">
    <source>
        <dbReference type="ARBA" id="ARBA00033708"/>
    </source>
</evidence>
<comment type="catalytic activity">
    <reaction evidence="12">
        <text>L-proline(in) + Na(+)(in) = L-proline(out) + Na(+)(out)</text>
        <dbReference type="Rhea" id="RHEA:28967"/>
        <dbReference type="ChEBI" id="CHEBI:29101"/>
        <dbReference type="ChEBI" id="CHEBI:60039"/>
    </reaction>
</comment>
<evidence type="ECO:0000313" key="16">
    <source>
        <dbReference type="Proteomes" id="UP000825051"/>
    </source>
</evidence>
<evidence type="ECO:0000256" key="11">
    <source>
        <dbReference type="ARBA" id="ARBA00023201"/>
    </source>
</evidence>
<dbReference type="GO" id="GO:0006814">
    <property type="term" value="P:sodium ion transport"/>
    <property type="evidence" value="ECO:0007669"/>
    <property type="project" value="UniProtKB-KW"/>
</dbReference>
<feature type="transmembrane region" description="Helical" evidence="14">
    <location>
        <begin position="567"/>
        <end position="588"/>
    </location>
</feature>
<dbReference type="AlphaFoldDB" id="A0A8F9TSD1"/>
<protein>
    <recommendedName>
        <fullName evidence="17">Na+/proline symporter</fullName>
    </recommendedName>
</protein>